<dbReference type="RefSeq" id="XP_041288297.1">
    <property type="nucleotide sequence ID" value="XM_041442094.1"/>
</dbReference>
<evidence type="ECO:0000313" key="2">
    <source>
        <dbReference type="EMBL" id="KAG2096705.1"/>
    </source>
</evidence>
<proteinExistence type="predicted"/>
<name>A0A9P7JPS8_9AGAM</name>
<comment type="caution">
    <text evidence="2">The sequence shown here is derived from an EMBL/GenBank/DDBJ whole genome shotgun (WGS) entry which is preliminary data.</text>
</comment>
<feature type="compositionally biased region" description="Acidic residues" evidence="1">
    <location>
        <begin position="58"/>
        <end position="68"/>
    </location>
</feature>
<dbReference type="GeneID" id="64704353"/>
<gene>
    <name evidence="2" type="ORF">F5147DRAFT_778217</name>
</gene>
<sequence>MEAKIAAAREKRARYYAKDTILKKRQELRSSKSKEEQAEAKFSKDLCKALAKALPTNTEDESESEPDDDSHHSSESDEYQPSDLPECLLAIKHIKDQMVELIGNDPITFTKNILLLYTESLLVDNCSTKGDVTIIEDAMSKVQKLFNDMIPMQDQILNFCGISPEWHATDSVTRFLRTVLAYLEDILRLVLFEGTSGLAEAQFLGELLYQKGVRI</sequence>
<dbReference type="EMBL" id="JABBWM010000068">
    <property type="protein sequence ID" value="KAG2096705.1"/>
    <property type="molecule type" value="Genomic_DNA"/>
</dbReference>
<accession>A0A9P7JPS8</accession>
<feature type="region of interest" description="Disordered" evidence="1">
    <location>
        <begin position="53"/>
        <end position="81"/>
    </location>
</feature>
<organism evidence="2 3">
    <name type="scientific">Suillus discolor</name>
    <dbReference type="NCBI Taxonomy" id="1912936"/>
    <lineage>
        <taxon>Eukaryota</taxon>
        <taxon>Fungi</taxon>
        <taxon>Dikarya</taxon>
        <taxon>Basidiomycota</taxon>
        <taxon>Agaricomycotina</taxon>
        <taxon>Agaricomycetes</taxon>
        <taxon>Agaricomycetidae</taxon>
        <taxon>Boletales</taxon>
        <taxon>Suillineae</taxon>
        <taxon>Suillaceae</taxon>
        <taxon>Suillus</taxon>
    </lineage>
</organism>
<protein>
    <submittedName>
        <fullName evidence="2">Uncharacterized protein</fullName>
    </submittedName>
</protein>
<keyword evidence="3" id="KW-1185">Reference proteome</keyword>
<reference evidence="2" key="1">
    <citation type="journal article" date="2020" name="New Phytol.">
        <title>Comparative genomics reveals dynamic genome evolution in host specialist ectomycorrhizal fungi.</title>
        <authorList>
            <person name="Lofgren L.A."/>
            <person name="Nguyen N.H."/>
            <person name="Vilgalys R."/>
            <person name="Ruytinx J."/>
            <person name="Liao H.L."/>
            <person name="Branco S."/>
            <person name="Kuo A."/>
            <person name="LaButti K."/>
            <person name="Lipzen A."/>
            <person name="Andreopoulos W."/>
            <person name="Pangilinan J."/>
            <person name="Riley R."/>
            <person name="Hundley H."/>
            <person name="Na H."/>
            <person name="Barry K."/>
            <person name="Grigoriev I.V."/>
            <person name="Stajich J.E."/>
            <person name="Kennedy P.G."/>
        </authorList>
    </citation>
    <scope>NUCLEOTIDE SEQUENCE</scope>
    <source>
        <strain evidence="2">FC423</strain>
    </source>
</reference>
<evidence type="ECO:0000313" key="3">
    <source>
        <dbReference type="Proteomes" id="UP000823399"/>
    </source>
</evidence>
<dbReference type="Proteomes" id="UP000823399">
    <property type="component" value="Unassembled WGS sequence"/>
</dbReference>
<dbReference type="AlphaFoldDB" id="A0A9P7JPS8"/>
<dbReference type="OrthoDB" id="2670039at2759"/>
<evidence type="ECO:0000256" key="1">
    <source>
        <dbReference type="SAM" id="MobiDB-lite"/>
    </source>
</evidence>